<dbReference type="InterPro" id="IPR001810">
    <property type="entry name" value="F-box_dom"/>
</dbReference>
<sequence length="387" mass="43730">MASTTIKRVSLGHPHEDQNWPKLVGCSWTILPEELVTEILVRLPLSCLVKLKSVCRSWRALISSSKFAISHLQRSIPVPHFAYTFLLAPKWEYRRIGIFSAESPFHNPITKVISFSVGTGFVGFNIIGSANGLLCFLHSDGGSCRAKIWNPCIRMESEWLNIDGSRFSSRICTLGEDSNSWRTIEYHPKPTVENKATFVPGTGTLNWVSYDGAVIVYLDLAKESYGEFSVPHHENQHGSLYRPMLRVLKNCLAVCYDHKKTHWAVWLMKEYGKVESWTLVAMIPRDDRLHNYITPRSLIPMYLLLKEDGDGEQDLLMARGPFNKIVSCNLNDTSLNFPVFDTTSDGLSDFPLSQGTTIRCFQIFHRTLVSPSHFGLPSSLSSMSLIE</sequence>
<dbReference type="EMBL" id="JASCZI010121999">
    <property type="protein sequence ID" value="MED6163491.1"/>
    <property type="molecule type" value="Genomic_DNA"/>
</dbReference>
<protein>
    <recommendedName>
        <fullName evidence="1">F-box domain-containing protein</fullName>
    </recommendedName>
</protein>
<dbReference type="InterPro" id="IPR036047">
    <property type="entry name" value="F-box-like_dom_sf"/>
</dbReference>
<keyword evidence="3" id="KW-1185">Reference proteome</keyword>
<evidence type="ECO:0000313" key="3">
    <source>
        <dbReference type="Proteomes" id="UP001341840"/>
    </source>
</evidence>
<dbReference type="Proteomes" id="UP001341840">
    <property type="component" value="Unassembled WGS sequence"/>
</dbReference>
<dbReference type="PANTHER" id="PTHR31672:SF13">
    <property type="entry name" value="F-BOX PROTEIN CPR30-LIKE"/>
    <property type="match status" value="1"/>
</dbReference>
<dbReference type="InterPro" id="IPR050796">
    <property type="entry name" value="SCF_F-box_component"/>
</dbReference>
<reference evidence="2 3" key="1">
    <citation type="journal article" date="2023" name="Plants (Basel)">
        <title>Bridging the Gap: Combining Genomics and Transcriptomics Approaches to Understand Stylosanthes scabra, an Orphan Legume from the Brazilian Caatinga.</title>
        <authorList>
            <person name="Ferreira-Neto J.R.C."/>
            <person name="da Silva M.D."/>
            <person name="Binneck E."/>
            <person name="de Melo N.F."/>
            <person name="da Silva R.H."/>
            <person name="de Melo A.L.T.M."/>
            <person name="Pandolfi V."/>
            <person name="Bustamante F.O."/>
            <person name="Brasileiro-Vidal A.C."/>
            <person name="Benko-Iseppon A.M."/>
        </authorList>
    </citation>
    <scope>NUCLEOTIDE SEQUENCE [LARGE SCALE GENOMIC DNA]</scope>
    <source>
        <tissue evidence="2">Leaves</tissue>
    </source>
</reference>
<proteinExistence type="predicted"/>
<dbReference type="PANTHER" id="PTHR31672">
    <property type="entry name" value="BNACNNG10540D PROTEIN"/>
    <property type="match status" value="1"/>
</dbReference>
<dbReference type="SUPFAM" id="SSF81383">
    <property type="entry name" value="F-box domain"/>
    <property type="match status" value="1"/>
</dbReference>
<organism evidence="2 3">
    <name type="scientific">Stylosanthes scabra</name>
    <dbReference type="NCBI Taxonomy" id="79078"/>
    <lineage>
        <taxon>Eukaryota</taxon>
        <taxon>Viridiplantae</taxon>
        <taxon>Streptophyta</taxon>
        <taxon>Embryophyta</taxon>
        <taxon>Tracheophyta</taxon>
        <taxon>Spermatophyta</taxon>
        <taxon>Magnoliopsida</taxon>
        <taxon>eudicotyledons</taxon>
        <taxon>Gunneridae</taxon>
        <taxon>Pentapetalae</taxon>
        <taxon>rosids</taxon>
        <taxon>fabids</taxon>
        <taxon>Fabales</taxon>
        <taxon>Fabaceae</taxon>
        <taxon>Papilionoideae</taxon>
        <taxon>50 kb inversion clade</taxon>
        <taxon>dalbergioids sensu lato</taxon>
        <taxon>Dalbergieae</taxon>
        <taxon>Pterocarpus clade</taxon>
        <taxon>Stylosanthes</taxon>
    </lineage>
</organism>
<evidence type="ECO:0000259" key="1">
    <source>
        <dbReference type="PROSITE" id="PS50181"/>
    </source>
</evidence>
<feature type="domain" description="F-box" evidence="1">
    <location>
        <begin position="25"/>
        <end position="72"/>
    </location>
</feature>
<dbReference type="SMART" id="SM00256">
    <property type="entry name" value="FBOX"/>
    <property type="match status" value="1"/>
</dbReference>
<dbReference type="PROSITE" id="PS50181">
    <property type="entry name" value="FBOX"/>
    <property type="match status" value="1"/>
</dbReference>
<dbReference type="Gene3D" id="1.20.1280.50">
    <property type="match status" value="1"/>
</dbReference>
<name>A0ABU6UQW2_9FABA</name>
<gene>
    <name evidence="2" type="ORF">PIB30_080412</name>
</gene>
<evidence type="ECO:0000313" key="2">
    <source>
        <dbReference type="EMBL" id="MED6163491.1"/>
    </source>
</evidence>
<dbReference type="InterPro" id="IPR017451">
    <property type="entry name" value="F-box-assoc_interact_dom"/>
</dbReference>
<dbReference type="NCBIfam" id="TIGR01640">
    <property type="entry name" value="F_box_assoc_1"/>
    <property type="match status" value="1"/>
</dbReference>
<dbReference type="Pfam" id="PF00646">
    <property type="entry name" value="F-box"/>
    <property type="match status" value="1"/>
</dbReference>
<comment type="caution">
    <text evidence="2">The sequence shown here is derived from an EMBL/GenBank/DDBJ whole genome shotgun (WGS) entry which is preliminary data.</text>
</comment>
<dbReference type="CDD" id="cd22157">
    <property type="entry name" value="F-box_AtFBW1-like"/>
    <property type="match status" value="1"/>
</dbReference>
<accession>A0ABU6UQW2</accession>